<comment type="caution">
    <text evidence="1">The sequence shown here is derived from an EMBL/GenBank/DDBJ whole genome shotgun (WGS) entry which is preliminary data.</text>
</comment>
<evidence type="ECO:0008006" key="3">
    <source>
        <dbReference type="Google" id="ProtNLM"/>
    </source>
</evidence>
<proteinExistence type="predicted"/>
<organism evidence="1 2">
    <name type="scientific">Vibrio jasicida</name>
    <dbReference type="NCBI Taxonomy" id="766224"/>
    <lineage>
        <taxon>Bacteria</taxon>
        <taxon>Pseudomonadati</taxon>
        <taxon>Pseudomonadota</taxon>
        <taxon>Gammaproteobacteria</taxon>
        <taxon>Vibrionales</taxon>
        <taxon>Vibrionaceae</taxon>
        <taxon>Vibrio</taxon>
    </lineage>
</organism>
<sequence length="50" mass="5719">MYFNKEINDFLGIKQCKISGCRQNSTMSATTLGVLYSNMLNAWRKRGIKS</sequence>
<accession>A0AAU9QNL5</accession>
<name>A0AAU9QNL5_9VIBR</name>
<dbReference type="AlphaFoldDB" id="A0AAU9QNL5"/>
<reference evidence="1" key="1">
    <citation type="submission" date="2022-01" db="EMBL/GenBank/DDBJ databases">
        <authorList>
            <person name="Lagorce A."/>
        </authorList>
    </citation>
    <scope>NUCLEOTIDE SEQUENCE</scope>
    <source>
        <strain evidence="1">Th15_F1_A12</strain>
    </source>
</reference>
<protein>
    <recommendedName>
        <fullName evidence="3">Transposase</fullName>
    </recommendedName>
</protein>
<gene>
    <name evidence="1" type="ORF">THF1A12_210015</name>
</gene>
<evidence type="ECO:0000313" key="2">
    <source>
        <dbReference type="Proteomes" id="UP001295462"/>
    </source>
</evidence>
<dbReference type="Proteomes" id="UP001295462">
    <property type="component" value="Unassembled WGS sequence"/>
</dbReference>
<dbReference type="EMBL" id="CAKMUD010000074">
    <property type="protein sequence ID" value="CAH1589195.1"/>
    <property type="molecule type" value="Genomic_DNA"/>
</dbReference>
<evidence type="ECO:0000313" key="1">
    <source>
        <dbReference type="EMBL" id="CAH1589195.1"/>
    </source>
</evidence>